<dbReference type="InterPro" id="IPR036544">
    <property type="entry name" value="QCR7_sf"/>
</dbReference>
<comment type="subunit">
    <text evidence="10">Component of the ubiquinol-cytochrome c oxidoreductase (cytochrome b-c1 complex, complex III, CIII), a multisubunit enzyme composed of 3 respiratory subunits cytochrome b, cytochrome c1 and Rieske protein, 2 core protein subunits, and additional low-molecular weight protein subunits. The complex exists as an obligatory dimer and forms supercomplexes (SCs) in the inner mitochondrial membrane with cytochrome c oxidase (complex IV, CIV).</text>
</comment>
<keyword evidence="6 12" id="KW-0999">Mitochondrion inner membrane</keyword>
<sequence length="116" mass="14055">MAVAAKASVMTLSPVREQLRRWAFKLSGYNRYGLYLHDLYQETPDVSEAIRRLPAEKQDERLWRLQRAIQLDLTKRVLPKEEWHTYEEEISKGRYLTELLKQVEFERKEKEEWESK</sequence>
<evidence type="ECO:0000256" key="11">
    <source>
        <dbReference type="ARBA" id="ARBA00046393"/>
    </source>
</evidence>
<dbReference type="PIRSF" id="PIRSF000022">
    <property type="entry name" value="Bc1_14K"/>
    <property type="match status" value="1"/>
</dbReference>
<comment type="subcellular location">
    <subcellularLocation>
        <location evidence="1">Mitochondrion inner membrane</location>
        <topology evidence="1">Peripheral membrane protein</topology>
        <orientation evidence="1">Matrix side</orientation>
    </subcellularLocation>
</comment>
<evidence type="ECO:0000256" key="1">
    <source>
        <dbReference type="ARBA" id="ARBA00004443"/>
    </source>
</evidence>
<gene>
    <name evidence="14" type="primary">LOC108677110</name>
</gene>
<evidence type="ECO:0000256" key="6">
    <source>
        <dbReference type="ARBA" id="ARBA00022792"/>
    </source>
</evidence>
<dbReference type="SUPFAM" id="SSF81524">
    <property type="entry name" value="14 kDa protein of cytochrome bc1 complex (Ubiquinol-cytochrome c reductase)"/>
    <property type="match status" value="1"/>
</dbReference>
<dbReference type="GeneID" id="108677110"/>
<accession>A0A8B7P442</accession>
<evidence type="ECO:0000256" key="3">
    <source>
        <dbReference type="ARBA" id="ARBA00016323"/>
    </source>
</evidence>
<evidence type="ECO:0000256" key="4">
    <source>
        <dbReference type="ARBA" id="ARBA00022448"/>
    </source>
</evidence>
<evidence type="ECO:0000256" key="7">
    <source>
        <dbReference type="ARBA" id="ARBA00022982"/>
    </source>
</evidence>
<dbReference type="Pfam" id="PF02271">
    <property type="entry name" value="UCR_14kD"/>
    <property type="match status" value="1"/>
</dbReference>
<dbReference type="OrthoDB" id="425749at2759"/>
<dbReference type="GO" id="GO:0006122">
    <property type="term" value="P:mitochondrial electron transport, ubiquinol to cytochrome c"/>
    <property type="evidence" value="ECO:0007669"/>
    <property type="project" value="InterPro"/>
</dbReference>
<comment type="similarity">
    <text evidence="2 12">Belongs to the UQCRB/QCR7 family.</text>
</comment>
<reference evidence="14" key="1">
    <citation type="submission" date="2025-08" db="UniProtKB">
        <authorList>
            <consortium name="RefSeq"/>
        </authorList>
    </citation>
    <scope>IDENTIFICATION</scope>
    <source>
        <tissue evidence="14">Whole organism</tissue>
    </source>
</reference>
<dbReference type="OMA" id="PLAQWYT"/>
<keyword evidence="4 12" id="KW-0813">Transport</keyword>
<dbReference type="KEGG" id="hazt:108677110"/>
<evidence type="ECO:0000256" key="12">
    <source>
        <dbReference type="PIRNR" id="PIRNR000022"/>
    </source>
</evidence>
<evidence type="ECO:0000256" key="5">
    <source>
        <dbReference type="ARBA" id="ARBA00022660"/>
    </source>
</evidence>
<keyword evidence="8 12" id="KW-0496">Mitochondrion</keyword>
<evidence type="ECO:0000313" key="14">
    <source>
        <dbReference type="RefSeq" id="XP_018020752.1"/>
    </source>
</evidence>
<dbReference type="Proteomes" id="UP000694843">
    <property type="component" value="Unplaced"/>
</dbReference>
<protein>
    <recommendedName>
        <fullName evidence="3 12">Cytochrome b-c1 complex subunit 7</fullName>
    </recommendedName>
</protein>
<keyword evidence="13" id="KW-1185">Reference proteome</keyword>
<comment type="function">
    <text evidence="12">Component of the ubiquinol-cytochrome c oxidoreductase, a multisubunit transmembrane complex that is part of the mitochondrial electron transport chain which drives oxidative phosphorylation.</text>
</comment>
<evidence type="ECO:0000313" key="13">
    <source>
        <dbReference type="Proteomes" id="UP000694843"/>
    </source>
</evidence>
<evidence type="ECO:0000256" key="2">
    <source>
        <dbReference type="ARBA" id="ARBA00008554"/>
    </source>
</evidence>
<evidence type="ECO:0000256" key="10">
    <source>
        <dbReference type="ARBA" id="ARBA00038521"/>
    </source>
</evidence>
<name>A0A8B7P442_HYAAZ</name>
<dbReference type="Gene3D" id="1.10.1090.10">
    <property type="entry name" value="Cytochrome b-c1 complex subunit 7"/>
    <property type="match status" value="1"/>
</dbReference>
<dbReference type="GO" id="GO:0045275">
    <property type="term" value="C:respiratory chain complex III"/>
    <property type="evidence" value="ECO:0007669"/>
    <property type="project" value="InterPro"/>
</dbReference>
<dbReference type="RefSeq" id="XP_018020752.1">
    <property type="nucleotide sequence ID" value="XM_018165263.2"/>
</dbReference>
<dbReference type="AlphaFoldDB" id="A0A8B7P442"/>
<dbReference type="PANTHER" id="PTHR12022">
    <property type="entry name" value="UBIQUINOL-CYTOCHROME C REDUCTASE COMPLEX 14 KD PROTEIN"/>
    <property type="match status" value="1"/>
</dbReference>
<evidence type="ECO:0000256" key="8">
    <source>
        <dbReference type="ARBA" id="ARBA00023128"/>
    </source>
</evidence>
<comment type="subunit">
    <text evidence="11">Component of the ubiquinol-cytochrome c oxidoreductase (cytochrome b-c1 complex, complex III, CIII), a multisubunit enzyme composed of 11 subunits. The complex is composed of 3 respiratory subunits cytochrome b, cytochrome c1 and Rieske protein UQCRFS1, 2 core protein subunits UQCRC1/QCR1 and UQCRC2/QCR2, and 6 low-molecular weight protein subunits UQCRH/QCR6, UQCRB/QCR7, UQCRQ/QCR8, UQCR10/QCR9, UQCR11/QCR10 and subunit 9, the cleavage product of Rieske protein UQCRFS1. The complex exists as an obligatory dimer and forms supercomplexes (SCs) in the inner mitochondrial membrane with NADH-ubiquinone oxidoreductase (complex I, CI) and cytochrome c oxidase (complex IV, CIV), resulting in different assemblies (supercomplex SCI(1)III(2)IV(1) and megacomplex MCI(2)III(2)IV(2)).</text>
</comment>
<keyword evidence="7 12" id="KW-0249">Electron transport</keyword>
<keyword evidence="5 12" id="KW-0679">Respiratory chain</keyword>
<dbReference type="GO" id="GO:0005743">
    <property type="term" value="C:mitochondrial inner membrane"/>
    <property type="evidence" value="ECO:0007669"/>
    <property type="project" value="UniProtKB-SubCell"/>
</dbReference>
<keyword evidence="9 12" id="KW-0472">Membrane</keyword>
<dbReference type="PANTHER" id="PTHR12022:SF0">
    <property type="entry name" value="CYTOCHROME B-C1 COMPLEX SUBUNIT 7"/>
    <property type="match status" value="1"/>
</dbReference>
<organism evidence="13 14">
    <name type="scientific">Hyalella azteca</name>
    <name type="common">Amphipod</name>
    <dbReference type="NCBI Taxonomy" id="294128"/>
    <lineage>
        <taxon>Eukaryota</taxon>
        <taxon>Metazoa</taxon>
        <taxon>Ecdysozoa</taxon>
        <taxon>Arthropoda</taxon>
        <taxon>Crustacea</taxon>
        <taxon>Multicrustacea</taxon>
        <taxon>Malacostraca</taxon>
        <taxon>Eumalacostraca</taxon>
        <taxon>Peracarida</taxon>
        <taxon>Amphipoda</taxon>
        <taxon>Senticaudata</taxon>
        <taxon>Talitrida</taxon>
        <taxon>Talitroidea</taxon>
        <taxon>Hyalellidae</taxon>
        <taxon>Hyalella</taxon>
    </lineage>
</organism>
<dbReference type="InterPro" id="IPR003197">
    <property type="entry name" value="QCR7"/>
</dbReference>
<evidence type="ECO:0000256" key="9">
    <source>
        <dbReference type="ARBA" id="ARBA00023136"/>
    </source>
</evidence>
<dbReference type="FunFam" id="1.10.1090.10:FF:000001">
    <property type="entry name" value="Cytochrome b-c1 complex subunit 7"/>
    <property type="match status" value="1"/>
</dbReference>
<proteinExistence type="inferred from homology"/>